<dbReference type="Gene3D" id="3.40.50.300">
    <property type="entry name" value="P-loop containing nucleotide triphosphate hydrolases"/>
    <property type="match status" value="1"/>
</dbReference>
<evidence type="ECO:0000313" key="4">
    <source>
        <dbReference type="EMBL" id="TMQ60586.1"/>
    </source>
</evidence>
<dbReference type="GO" id="GO:0005829">
    <property type="term" value="C:cytosol"/>
    <property type="evidence" value="ECO:0007669"/>
    <property type="project" value="TreeGrafter"/>
</dbReference>
<keyword evidence="2" id="KW-0067">ATP-binding</keyword>
<protein>
    <submittedName>
        <fullName evidence="4">MinD/ParA family protein</fullName>
    </submittedName>
</protein>
<dbReference type="Proteomes" id="UP000316852">
    <property type="component" value="Unassembled WGS sequence"/>
</dbReference>
<dbReference type="GO" id="GO:0005524">
    <property type="term" value="F:ATP binding"/>
    <property type="evidence" value="ECO:0007669"/>
    <property type="project" value="UniProtKB-KW"/>
</dbReference>
<dbReference type="InterPro" id="IPR033875">
    <property type="entry name" value="FlhG"/>
</dbReference>
<dbReference type="EMBL" id="VBOW01000013">
    <property type="protein sequence ID" value="TMQ60586.1"/>
    <property type="molecule type" value="Genomic_DNA"/>
</dbReference>
<gene>
    <name evidence="4" type="ORF">E6K76_00915</name>
</gene>
<evidence type="ECO:0000313" key="5">
    <source>
        <dbReference type="Proteomes" id="UP000316852"/>
    </source>
</evidence>
<dbReference type="GO" id="GO:0051782">
    <property type="term" value="P:negative regulation of cell division"/>
    <property type="evidence" value="ECO:0007669"/>
    <property type="project" value="TreeGrafter"/>
</dbReference>
<proteinExistence type="predicted"/>
<sequence>MGRVRAQSSWIQGLISTAQRLLDRPAMPREPGELRLMTSEGTANGAAKRRARARSAKNARPEGKAPRTPAAARKQAEPPPESRPRRKVLAVTSGKGGVGKTNIATNLAIALARQGVRVLVLDGDFGLANVDLLLGIAPQYDLQDLVLGDRAIEDIVLEGPDGIRIVPASSGVEELANLDEYRTECVLRSLANVEEDVDMILIDAPSGIGAHAVSLSQAADQIIVVTTPEPTAFSDAYAMIKVLSQRPLKCTPALLVNQANSEDEALEVSRRVQSVAKRFLNLDIEYWGFVLADESVPKSVVRQEPFLSTYPYSPASSCIYRLAGRVLGQTPKRKGQPVSGPQGPVTPDEVPEGV</sequence>
<feature type="compositionally biased region" description="Basic residues" evidence="3">
    <location>
        <begin position="47"/>
        <end position="57"/>
    </location>
</feature>
<feature type="region of interest" description="Disordered" evidence="3">
    <location>
        <begin position="22"/>
        <end position="90"/>
    </location>
</feature>
<dbReference type="InterPro" id="IPR033756">
    <property type="entry name" value="YlxH/NBP35"/>
</dbReference>
<reference evidence="4 5" key="1">
    <citation type="journal article" date="2019" name="Nat. Microbiol.">
        <title>Mediterranean grassland soil C-N compound turnover is dependent on rainfall and depth, and is mediated by genomically divergent microorganisms.</title>
        <authorList>
            <person name="Diamond S."/>
            <person name="Andeer P.F."/>
            <person name="Li Z."/>
            <person name="Crits-Christoph A."/>
            <person name="Burstein D."/>
            <person name="Anantharaman K."/>
            <person name="Lane K.R."/>
            <person name="Thomas B.C."/>
            <person name="Pan C."/>
            <person name="Northen T.R."/>
            <person name="Banfield J.F."/>
        </authorList>
    </citation>
    <scope>NUCLEOTIDE SEQUENCE [LARGE SCALE GENOMIC DNA]</scope>
    <source>
        <strain evidence="4">WS_6</strain>
    </source>
</reference>
<accession>A0A538TAD9</accession>
<dbReference type="PANTHER" id="PTHR43384:SF4">
    <property type="entry name" value="CELLULOSE BIOSYNTHESIS PROTEIN BCSQ-RELATED"/>
    <property type="match status" value="1"/>
</dbReference>
<evidence type="ECO:0000256" key="3">
    <source>
        <dbReference type="SAM" id="MobiDB-lite"/>
    </source>
</evidence>
<dbReference type="GO" id="GO:0009898">
    <property type="term" value="C:cytoplasmic side of plasma membrane"/>
    <property type="evidence" value="ECO:0007669"/>
    <property type="project" value="TreeGrafter"/>
</dbReference>
<evidence type="ECO:0000256" key="1">
    <source>
        <dbReference type="ARBA" id="ARBA00022741"/>
    </source>
</evidence>
<dbReference type="PANTHER" id="PTHR43384">
    <property type="entry name" value="SEPTUM SITE-DETERMINING PROTEIN MIND HOMOLOG, CHLOROPLASTIC-RELATED"/>
    <property type="match status" value="1"/>
</dbReference>
<dbReference type="InterPro" id="IPR027417">
    <property type="entry name" value="P-loop_NTPase"/>
</dbReference>
<feature type="region of interest" description="Disordered" evidence="3">
    <location>
        <begin position="330"/>
        <end position="354"/>
    </location>
</feature>
<organism evidence="4 5">
    <name type="scientific">Eiseniibacteriota bacterium</name>
    <dbReference type="NCBI Taxonomy" id="2212470"/>
    <lineage>
        <taxon>Bacteria</taxon>
        <taxon>Candidatus Eiseniibacteriota</taxon>
    </lineage>
</organism>
<keyword evidence="1" id="KW-0547">Nucleotide-binding</keyword>
<dbReference type="CDD" id="cd02038">
    <property type="entry name" value="FlhG-like"/>
    <property type="match status" value="1"/>
</dbReference>
<dbReference type="InterPro" id="IPR050625">
    <property type="entry name" value="ParA/MinD_ATPase"/>
</dbReference>
<feature type="compositionally biased region" description="Basic and acidic residues" evidence="3">
    <location>
        <begin position="22"/>
        <end position="33"/>
    </location>
</feature>
<dbReference type="Pfam" id="PF10609">
    <property type="entry name" value="ParA"/>
    <property type="match status" value="1"/>
</dbReference>
<name>A0A538TAD9_UNCEI</name>
<feature type="compositionally biased region" description="Basic and acidic residues" evidence="3">
    <location>
        <begin position="74"/>
        <end position="83"/>
    </location>
</feature>
<comment type="caution">
    <text evidence="4">The sequence shown here is derived from an EMBL/GenBank/DDBJ whole genome shotgun (WGS) entry which is preliminary data.</text>
</comment>
<dbReference type="AlphaFoldDB" id="A0A538TAD9"/>
<dbReference type="SUPFAM" id="SSF52540">
    <property type="entry name" value="P-loop containing nucleoside triphosphate hydrolases"/>
    <property type="match status" value="1"/>
</dbReference>
<evidence type="ECO:0000256" key="2">
    <source>
        <dbReference type="ARBA" id="ARBA00022840"/>
    </source>
</evidence>
<dbReference type="GO" id="GO:0016887">
    <property type="term" value="F:ATP hydrolysis activity"/>
    <property type="evidence" value="ECO:0007669"/>
    <property type="project" value="TreeGrafter"/>
</dbReference>